<reference evidence="1" key="1">
    <citation type="submission" date="2021-01" db="EMBL/GenBank/DDBJ databases">
        <authorList>
            <consortium name="Genoscope - CEA"/>
            <person name="William W."/>
        </authorList>
    </citation>
    <scope>NUCLEOTIDE SEQUENCE</scope>
</reference>
<dbReference type="AlphaFoldDB" id="A0A8S1M571"/>
<evidence type="ECO:0000313" key="2">
    <source>
        <dbReference type="Proteomes" id="UP000692954"/>
    </source>
</evidence>
<keyword evidence="2" id="KW-1185">Reference proteome</keyword>
<name>A0A8S1M571_9CILI</name>
<proteinExistence type="predicted"/>
<accession>A0A8S1M571</accession>
<dbReference type="EMBL" id="CAJJDN010000026">
    <property type="protein sequence ID" value="CAD8070314.1"/>
    <property type="molecule type" value="Genomic_DNA"/>
</dbReference>
<sequence length="110" mass="12897">MQRIIRTEGDQEEILKKQKSLVKETVFKKKSQTNMAKGSFSVHSKIKTKDSIIISINKMSQEKLLDLLCLSTQDLKERFLKPSIKHEKIKIVNNKHLPRDFLNLESKIKY</sequence>
<dbReference type="OrthoDB" id="10427675at2759"/>
<dbReference type="Proteomes" id="UP000692954">
    <property type="component" value="Unassembled WGS sequence"/>
</dbReference>
<protein>
    <submittedName>
        <fullName evidence="1">Uncharacterized protein</fullName>
    </submittedName>
</protein>
<comment type="caution">
    <text evidence="1">The sequence shown here is derived from an EMBL/GenBank/DDBJ whole genome shotgun (WGS) entry which is preliminary data.</text>
</comment>
<gene>
    <name evidence="1" type="ORF">PSON_ATCC_30995.1.T0260327</name>
</gene>
<evidence type="ECO:0000313" key="1">
    <source>
        <dbReference type="EMBL" id="CAD8070314.1"/>
    </source>
</evidence>
<organism evidence="1 2">
    <name type="scientific">Paramecium sonneborni</name>
    <dbReference type="NCBI Taxonomy" id="65129"/>
    <lineage>
        <taxon>Eukaryota</taxon>
        <taxon>Sar</taxon>
        <taxon>Alveolata</taxon>
        <taxon>Ciliophora</taxon>
        <taxon>Intramacronucleata</taxon>
        <taxon>Oligohymenophorea</taxon>
        <taxon>Peniculida</taxon>
        <taxon>Parameciidae</taxon>
        <taxon>Paramecium</taxon>
    </lineage>
</organism>